<dbReference type="Pfam" id="PF01925">
    <property type="entry name" value="TauE"/>
    <property type="match status" value="1"/>
</dbReference>
<feature type="transmembrane region" description="Helical" evidence="8">
    <location>
        <begin position="12"/>
        <end position="36"/>
    </location>
</feature>
<evidence type="ECO:0000313" key="10">
    <source>
        <dbReference type="Proteomes" id="UP000051298"/>
    </source>
</evidence>
<sequence length="248" mass="26109">MPEILATPGLGWLVFATCLAGLVRGFAGFGTALIYLPIAGTVLPPVWAIVTLTIMDLIGPLPTVPRAVRDGHPRDVLRLCAGLAVTLPIGLAVLLSVPPEAFRYAVSLVTFVMLAALVSGWRYRGQVTPPKVYGIGACAGFLGGAAGLPGPPVILFYMARPLPASVVRATLTLFLLIYDGMALGLLTAKGEVTLTPFLIGAILIVPNLLAIQVGAAMFHPDRERLYRRIAYTIIAGAALMGLPLWGDM</sequence>
<accession>A0A0P1EYA4</accession>
<keyword evidence="7 8" id="KW-0472">Membrane</keyword>
<keyword evidence="3" id="KW-0813">Transport</keyword>
<feature type="transmembrane region" description="Helical" evidence="8">
    <location>
        <begin position="101"/>
        <end position="121"/>
    </location>
</feature>
<dbReference type="InterPro" id="IPR052017">
    <property type="entry name" value="TSUP"/>
</dbReference>
<feature type="transmembrane region" description="Helical" evidence="8">
    <location>
        <begin position="76"/>
        <end position="95"/>
    </location>
</feature>
<evidence type="ECO:0000313" key="9">
    <source>
        <dbReference type="EMBL" id="CUH60104.1"/>
    </source>
</evidence>
<evidence type="ECO:0000256" key="3">
    <source>
        <dbReference type="ARBA" id="ARBA00022448"/>
    </source>
</evidence>
<dbReference type="GO" id="GO:0005886">
    <property type="term" value="C:plasma membrane"/>
    <property type="evidence" value="ECO:0007669"/>
    <property type="project" value="UniProtKB-SubCell"/>
</dbReference>
<feature type="transmembrane region" description="Helical" evidence="8">
    <location>
        <begin position="165"/>
        <end position="186"/>
    </location>
</feature>
<protein>
    <recommendedName>
        <fullName evidence="8">Probable membrane transporter protein</fullName>
    </recommendedName>
</protein>
<keyword evidence="6 8" id="KW-1133">Transmembrane helix</keyword>
<feature type="transmembrane region" description="Helical" evidence="8">
    <location>
        <begin position="133"/>
        <end position="159"/>
    </location>
</feature>
<gene>
    <name evidence="9" type="ORF">THS5294_01393</name>
</gene>
<dbReference type="EMBL" id="CYRX01000024">
    <property type="protein sequence ID" value="CUH60104.1"/>
    <property type="molecule type" value="Genomic_DNA"/>
</dbReference>
<comment type="subcellular location">
    <subcellularLocation>
        <location evidence="1 8">Cell membrane</location>
        <topology evidence="1 8">Multi-pass membrane protein</topology>
    </subcellularLocation>
</comment>
<evidence type="ECO:0000256" key="5">
    <source>
        <dbReference type="ARBA" id="ARBA00022692"/>
    </source>
</evidence>
<feature type="transmembrane region" description="Helical" evidence="8">
    <location>
        <begin position="42"/>
        <end position="64"/>
    </location>
</feature>
<proteinExistence type="inferred from homology"/>
<evidence type="ECO:0000256" key="2">
    <source>
        <dbReference type="ARBA" id="ARBA00009142"/>
    </source>
</evidence>
<evidence type="ECO:0000256" key="7">
    <source>
        <dbReference type="ARBA" id="ARBA00023136"/>
    </source>
</evidence>
<dbReference type="PANTHER" id="PTHR30269:SF37">
    <property type="entry name" value="MEMBRANE TRANSPORTER PROTEIN"/>
    <property type="match status" value="1"/>
</dbReference>
<reference evidence="9 10" key="1">
    <citation type="submission" date="2015-09" db="EMBL/GenBank/DDBJ databases">
        <authorList>
            <consortium name="Swine Surveillance"/>
        </authorList>
    </citation>
    <scope>NUCLEOTIDE SEQUENCE [LARGE SCALE GENOMIC DNA]</scope>
    <source>
        <strain evidence="9 10">CECT 5294</strain>
    </source>
</reference>
<evidence type="ECO:0000256" key="6">
    <source>
        <dbReference type="ARBA" id="ARBA00022989"/>
    </source>
</evidence>
<name>A0A0P1EYA4_9RHOB</name>
<feature type="transmembrane region" description="Helical" evidence="8">
    <location>
        <begin position="198"/>
        <end position="219"/>
    </location>
</feature>
<dbReference type="STRING" id="266809.PM03_14450"/>
<keyword evidence="5 8" id="KW-0812">Transmembrane</keyword>
<dbReference type="Proteomes" id="UP000051298">
    <property type="component" value="Unassembled WGS sequence"/>
</dbReference>
<keyword evidence="4 8" id="KW-1003">Cell membrane</keyword>
<evidence type="ECO:0000256" key="1">
    <source>
        <dbReference type="ARBA" id="ARBA00004651"/>
    </source>
</evidence>
<dbReference type="PANTHER" id="PTHR30269">
    <property type="entry name" value="TRANSMEMBRANE PROTEIN YFCA"/>
    <property type="match status" value="1"/>
</dbReference>
<evidence type="ECO:0000256" key="8">
    <source>
        <dbReference type="RuleBase" id="RU363041"/>
    </source>
</evidence>
<dbReference type="eggNOG" id="COG0730">
    <property type="taxonomic scope" value="Bacteria"/>
</dbReference>
<comment type="similarity">
    <text evidence="2 8">Belongs to the 4-toluene sulfonate uptake permease (TSUP) (TC 2.A.102) family.</text>
</comment>
<dbReference type="RefSeq" id="WP_058123151.1">
    <property type="nucleotide sequence ID" value="NZ_CYRX01000024.1"/>
</dbReference>
<evidence type="ECO:0000256" key="4">
    <source>
        <dbReference type="ARBA" id="ARBA00022475"/>
    </source>
</evidence>
<organism evidence="9 10">
    <name type="scientific">Thalassobacter stenotrophicus</name>
    <dbReference type="NCBI Taxonomy" id="266809"/>
    <lineage>
        <taxon>Bacteria</taxon>
        <taxon>Pseudomonadati</taxon>
        <taxon>Pseudomonadota</taxon>
        <taxon>Alphaproteobacteria</taxon>
        <taxon>Rhodobacterales</taxon>
        <taxon>Roseobacteraceae</taxon>
        <taxon>Thalassobacter</taxon>
    </lineage>
</organism>
<dbReference type="AlphaFoldDB" id="A0A0P1EYA4"/>
<dbReference type="InterPro" id="IPR002781">
    <property type="entry name" value="TM_pro_TauE-like"/>
</dbReference>
<feature type="transmembrane region" description="Helical" evidence="8">
    <location>
        <begin position="225"/>
        <end position="245"/>
    </location>
</feature>